<name>A0A645AAW2_9ZZZZ</name>
<sequence>MRAQCQALAGALLVHRKNARRLARRADAAYGVVDGRAHLGVIGLPRMAHAGREIRRADEDAVHAVHRSDGLDLRQCFQRFHLHQQTQLLVGLMHVARVAAELRGPHRSAQPAHAMRRITHGTHGSACLLGILHKWDEQRLRADVQVALDQHMVVPRRAHDGMGAPRGLGSHRLQQRQHQGHVAWRVLGVEQDPVEA</sequence>
<dbReference type="AlphaFoldDB" id="A0A645AAW2"/>
<protein>
    <submittedName>
        <fullName evidence="1">Uncharacterized protein</fullName>
    </submittedName>
</protein>
<evidence type="ECO:0000313" key="1">
    <source>
        <dbReference type="EMBL" id="MPM46824.1"/>
    </source>
</evidence>
<reference evidence="1" key="1">
    <citation type="submission" date="2019-08" db="EMBL/GenBank/DDBJ databases">
        <authorList>
            <person name="Kucharzyk K."/>
            <person name="Murdoch R.W."/>
            <person name="Higgins S."/>
            <person name="Loffler F."/>
        </authorList>
    </citation>
    <scope>NUCLEOTIDE SEQUENCE</scope>
</reference>
<gene>
    <name evidence="1" type="ORF">SDC9_93531</name>
</gene>
<dbReference type="EMBL" id="VSSQ01011435">
    <property type="protein sequence ID" value="MPM46824.1"/>
    <property type="molecule type" value="Genomic_DNA"/>
</dbReference>
<proteinExistence type="predicted"/>
<organism evidence="1">
    <name type="scientific">bioreactor metagenome</name>
    <dbReference type="NCBI Taxonomy" id="1076179"/>
    <lineage>
        <taxon>unclassified sequences</taxon>
        <taxon>metagenomes</taxon>
        <taxon>ecological metagenomes</taxon>
    </lineage>
</organism>
<comment type="caution">
    <text evidence="1">The sequence shown here is derived from an EMBL/GenBank/DDBJ whole genome shotgun (WGS) entry which is preliminary data.</text>
</comment>
<accession>A0A645AAW2</accession>